<feature type="region of interest" description="Disordered" evidence="1">
    <location>
        <begin position="355"/>
        <end position="374"/>
    </location>
</feature>
<accession>A0ABN9LIS9</accession>
<name>A0ABN9LIS9_9NEOB</name>
<dbReference type="Proteomes" id="UP001176940">
    <property type="component" value="Unassembled WGS sequence"/>
</dbReference>
<dbReference type="EMBL" id="CAUEEQ010020443">
    <property type="protein sequence ID" value="CAJ0942856.1"/>
    <property type="molecule type" value="Genomic_DNA"/>
</dbReference>
<protein>
    <submittedName>
        <fullName evidence="2">Uncharacterized protein</fullName>
    </submittedName>
</protein>
<reference evidence="2" key="1">
    <citation type="submission" date="2023-07" db="EMBL/GenBank/DDBJ databases">
        <authorList>
            <person name="Stuckert A."/>
        </authorList>
    </citation>
    <scope>NUCLEOTIDE SEQUENCE</scope>
</reference>
<evidence type="ECO:0000256" key="1">
    <source>
        <dbReference type="SAM" id="MobiDB-lite"/>
    </source>
</evidence>
<evidence type="ECO:0000313" key="2">
    <source>
        <dbReference type="EMBL" id="CAJ0942856.1"/>
    </source>
</evidence>
<evidence type="ECO:0000313" key="3">
    <source>
        <dbReference type="Proteomes" id="UP001176940"/>
    </source>
</evidence>
<sequence length="374" mass="40353">MLYSPLKSQRCTRPSGLRFAMRPGPSVTSRSHDRDVTEGPSRTASLEPTAACSTEEIGTSEEDAGGQEKQEDPGTPHGNQGKHRVTKRGPALSYPMFTLVTSEDIAGSIQEAFTDTPCALQSQECIAVSRDDDVAVSRDRYVIISRDCNAWSGHRSVARSGKGLLWIRGTDGRLTGSGVVAAAEVRRRQRCGDDERYGVSRVPSTGEVTQWPGIQCEQQSQVHHRLLGGGGHLPEAALVQMECSASRGFRKMAAGGHACADGDRGGHFSEAEFADLDLGFRKLAAAISICARAASRSHFPEAPGSRALHLRTRGLRKMAAAAEKPYTPQQGKIALCRHVLRRTENELQSNIAASMQPAGRERALDFKPVPLQTG</sequence>
<feature type="region of interest" description="Disordered" evidence="1">
    <location>
        <begin position="1"/>
        <end position="90"/>
    </location>
</feature>
<comment type="caution">
    <text evidence="2">The sequence shown here is derived from an EMBL/GenBank/DDBJ whole genome shotgun (WGS) entry which is preliminary data.</text>
</comment>
<gene>
    <name evidence="2" type="ORF">RIMI_LOCUS9736498</name>
</gene>
<keyword evidence="3" id="KW-1185">Reference proteome</keyword>
<organism evidence="2 3">
    <name type="scientific">Ranitomeya imitator</name>
    <name type="common">mimic poison frog</name>
    <dbReference type="NCBI Taxonomy" id="111125"/>
    <lineage>
        <taxon>Eukaryota</taxon>
        <taxon>Metazoa</taxon>
        <taxon>Chordata</taxon>
        <taxon>Craniata</taxon>
        <taxon>Vertebrata</taxon>
        <taxon>Euteleostomi</taxon>
        <taxon>Amphibia</taxon>
        <taxon>Batrachia</taxon>
        <taxon>Anura</taxon>
        <taxon>Neobatrachia</taxon>
        <taxon>Hyloidea</taxon>
        <taxon>Dendrobatidae</taxon>
        <taxon>Dendrobatinae</taxon>
        <taxon>Ranitomeya</taxon>
    </lineage>
</organism>
<feature type="compositionally biased region" description="Polar residues" evidence="1">
    <location>
        <begin position="1"/>
        <end position="12"/>
    </location>
</feature>
<proteinExistence type="predicted"/>